<protein>
    <submittedName>
        <fullName evidence="2">Putative potassium transporter 12</fullName>
    </submittedName>
</protein>
<name>A0A834TVX4_9FABA</name>
<proteinExistence type="predicted"/>
<sequence>MGGDQIEESARLLVSSSSGGSIGSRWVDGSEVEWEVPKPNDKIRRRLVKRLKRVNAFDVKSMEISTTHEHHSKDHSL</sequence>
<organism evidence="2 3">
    <name type="scientific">Senna tora</name>
    <dbReference type="NCBI Taxonomy" id="362788"/>
    <lineage>
        <taxon>Eukaryota</taxon>
        <taxon>Viridiplantae</taxon>
        <taxon>Streptophyta</taxon>
        <taxon>Embryophyta</taxon>
        <taxon>Tracheophyta</taxon>
        <taxon>Spermatophyta</taxon>
        <taxon>Magnoliopsida</taxon>
        <taxon>eudicotyledons</taxon>
        <taxon>Gunneridae</taxon>
        <taxon>Pentapetalae</taxon>
        <taxon>rosids</taxon>
        <taxon>fabids</taxon>
        <taxon>Fabales</taxon>
        <taxon>Fabaceae</taxon>
        <taxon>Caesalpinioideae</taxon>
        <taxon>Cassia clade</taxon>
        <taxon>Senna</taxon>
    </lineage>
</organism>
<dbReference type="Proteomes" id="UP000634136">
    <property type="component" value="Unassembled WGS sequence"/>
</dbReference>
<comment type="caution">
    <text evidence="2">The sequence shown here is derived from an EMBL/GenBank/DDBJ whole genome shotgun (WGS) entry which is preliminary data.</text>
</comment>
<accession>A0A834TVX4</accession>
<dbReference type="AlphaFoldDB" id="A0A834TVX4"/>
<keyword evidence="3" id="KW-1185">Reference proteome</keyword>
<evidence type="ECO:0000313" key="2">
    <source>
        <dbReference type="EMBL" id="KAF7827260.1"/>
    </source>
</evidence>
<reference evidence="2" key="1">
    <citation type="submission" date="2020-09" db="EMBL/GenBank/DDBJ databases">
        <title>Genome-Enabled Discovery of Anthraquinone Biosynthesis in Senna tora.</title>
        <authorList>
            <person name="Kang S.-H."/>
            <person name="Pandey R.P."/>
            <person name="Lee C.-M."/>
            <person name="Sim J.-S."/>
            <person name="Jeong J.-T."/>
            <person name="Choi B.-S."/>
            <person name="Jung M."/>
            <person name="Ginzburg D."/>
            <person name="Zhao K."/>
            <person name="Won S.Y."/>
            <person name="Oh T.-J."/>
            <person name="Yu Y."/>
            <person name="Kim N.-H."/>
            <person name="Lee O.R."/>
            <person name="Lee T.-H."/>
            <person name="Bashyal P."/>
            <person name="Kim T.-S."/>
            <person name="Lee W.-H."/>
            <person name="Kawkins C."/>
            <person name="Kim C.-K."/>
            <person name="Kim J.S."/>
            <person name="Ahn B.O."/>
            <person name="Rhee S.Y."/>
            <person name="Sohng J.K."/>
        </authorList>
    </citation>
    <scope>NUCLEOTIDE SEQUENCE</scope>
    <source>
        <tissue evidence="2">Leaf</tissue>
    </source>
</reference>
<evidence type="ECO:0000313" key="3">
    <source>
        <dbReference type="Proteomes" id="UP000634136"/>
    </source>
</evidence>
<dbReference type="EMBL" id="JAAIUW010000006">
    <property type="protein sequence ID" value="KAF7827260.1"/>
    <property type="molecule type" value="Genomic_DNA"/>
</dbReference>
<feature type="region of interest" description="Disordered" evidence="1">
    <location>
        <begin position="1"/>
        <end position="25"/>
    </location>
</feature>
<gene>
    <name evidence="2" type="ORF">G2W53_018424</name>
</gene>
<evidence type="ECO:0000256" key="1">
    <source>
        <dbReference type="SAM" id="MobiDB-lite"/>
    </source>
</evidence>